<sequence length="112" mass="12938">VHKLLLRHHSEYFRNASRGPWKEAQGAVIRLQDIDEDADIELNIFVHWLYTEQLPAVDNPKCDEILKNSGSECDLLSKLKAYILADRLAIPAFRRAIKNSFVDGVDNSEQFW</sequence>
<dbReference type="Gene3D" id="3.30.710.10">
    <property type="entry name" value="Potassium Channel Kv1.1, Chain A"/>
    <property type="match status" value="1"/>
</dbReference>
<dbReference type="Proteomes" id="UP000799777">
    <property type="component" value="Unassembled WGS sequence"/>
</dbReference>
<dbReference type="CDD" id="cd18186">
    <property type="entry name" value="BTB_POZ_ZBTB_KLHL-like"/>
    <property type="match status" value="1"/>
</dbReference>
<accession>A0A9P4HLM6</accession>
<dbReference type="EMBL" id="ML978157">
    <property type="protein sequence ID" value="KAF2035497.1"/>
    <property type="molecule type" value="Genomic_DNA"/>
</dbReference>
<dbReference type="OrthoDB" id="194443at2759"/>
<evidence type="ECO:0000259" key="1">
    <source>
        <dbReference type="PROSITE" id="PS50097"/>
    </source>
</evidence>
<name>A0A9P4HLM6_9PLEO</name>
<reference evidence="2" key="1">
    <citation type="journal article" date="2020" name="Stud. Mycol.">
        <title>101 Dothideomycetes genomes: a test case for predicting lifestyles and emergence of pathogens.</title>
        <authorList>
            <person name="Haridas S."/>
            <person name="Albert R."/>
            <person name="Binder M."/>
            <person name="Bloem J."/>
            <person name="Labutti K."/>
            <person name="Salamov A."/>
            <person name="Andreopoulos B."/>
            <person name="Baker S."/>
            <person name="Barry K."/>
            <person name="Bills G."/>
            <person name="Bluhm B."/>
            <person name="Cannon C."/>
            <person name="Castanera R."/>
            <person name="Culley D."/>
            <person name="Daum C."/>
            <person name="Ezra D."/>
            <person name="Gonzalez J."/>
            <person name="Henrissat B."/>
            <person name="Kuo A."/>
            <person name="Liang C."/>
            <person name="Lipzen A."/>
            <person name="Lutzoni F."/>
            <person name="Magnuson J."/>
            <person name="Mondo S."/>
            <person name="Nolan M."/>
            <person name="Ohm R."/>
            <person name="Pangilinan J."/>
            <person name="Park H.-J."/>
            <person name="Ramirez L."/>
            <person name="Alfaro M."/>
            <person name="Sun H."/>
            <person name="Tritt A."/>
            <person name="Yoshinaga Y."/>
            <person name="Zwiers L.-H."/>
            <person name="Turgeon B."/>
            <person name="Goodwin S."/>
            <person name="Spatafora J."/>
            <person name="Crous P."/>
            <person name="Grigoriev I."/>
        </authorList>
    </citation>
    <scope>NUCLEOTIDE SEQUENCE</scope>
    <source>
        <strain evidence="2">CBS 110217</strain>
    </source>
</reference>
<dbReference type="PROSITE" id="PS50097">
    <property type="entry name" value="BTB"/>
    <property type="match status" value="1"/>
</dbReference>
<evidence type="ECO:0000313" key="3">
    <source>
        <dbReference type="Proteomes" id="UP000799777"/>
    </source>
</evidence>
<dbReference type="PANTHER" id="PTHR47843">
    <property type="entry name" value="BTB DOMAIN-CONTAINING PROTEIN-RELATED"/>
    <property type="match status" value="1"/>
</dbReference>
<protein>
    <recommendedName>
        <fullName evidence="1">BTB domain-containing protein</fullName>
    </recommendedName>
</protein>
<gene>
    <name evidence="2" type="ORF">EK21DRAFT_54135</name>
</gene>
<dbReference type="PANTHER" id="PTHR47843:SF2">
    <property type="entry name" value="BTB DOMAIN-CONTAINING PROTEIN"/>
    <property type="match status" value="1"/>
</dbReference>
<dbReference type="AlphaFoldDB" id="A0A9P4HLM6"/>
<organism evidence="2 3">
    <name type="scientific">Setomelanomma holmii</name>
    <dbReference type="NCBI Taxonomy" id="210430"/>
    <lineage>
        <taxon>Eukaryota</taxon>
        <taxon>Fungi</taxon>
        <taxon>Dikarya</taxon>
        <taxon>Ascomycota</taxon>
        <taxon>Pezizomycotina</taxon>
        <taxon>Dothideomycetes</taxon>
        <taxon>Pleosporomycetidae</taxon>
        <taxon>Pleosporales</taxon>
        <taxon>Pleosporineae</taxon>
        <taxon>Phaeosphaeriaceae</taxon>
        <taxon>Setomelanomma</taxon>
    </lineage>
</organism>
<dbReference type="InterPro" id="IPR000210">
    <property type="entry name" value="BTB/POZ_dom"/>
</dbReference>
<feature type="non-terminal residue" evidence="2">
    <location>
        <position position="1"/>
    </location>
</feature>
<proteinExistence type="predicted"/>
<feature type="domain" description="BTB" evidence="1">
    <location>
        <begin position="1"/>
        <end position="58"/>
    </location>
</feature>
<comment type="caution">
    <text evidence="2">The sequence shown here is derived from an EMBL/GenBank/DDBJ whole genome shotgun (WGS) entry which is preliminary data.</text>
</comment>
<keyword evidence="3" id="KW-1185">Reference proteome</keyword>
<dbReference type="InterPro" id="IPR011333">
    <property type="entry name" value="SKP1/BTB/POZ_sf"/>
</dbReference>
<dbReference type="SUPFAM" id="SSF54695">
    <property type="entry name" value="POZ domain"/>
    <property type="match status" value="1"/>
</dbReference>
<evidence type="ECO:0000313" key="2">
    <source>
        <dbReference type="EMBL" id="KAF2035497.1"/>
    </source>
</evidence>